<reference evidence="5" key="1">
    <citation type="submission" date="2018-12" db="EMBL/GenBank/DDBJ databases">
        <title>Tengunoibacter tsumagoiensis gen. nov., sp. nov., Dictyobacter kobayashii sp. nov., D. alpinus sp. nov., and D. joshuensis sp. nov. and description of Dictyobacteraceae fam. nov. within the order Ktedonobacterales isolated from Tengu-no-mugimeshi.</title>
        <authorList>
            <person name="Wang C.M."/>
            <person name="Zheng Y."/>
            <person name="Sakai Y."/>
            <person name="Toyoda A."/>
            <person name="Minakuchi Y."/>
            <person name="Abe K."/>
            <person name="Yokota A."/>
            <person name="Yabe S."/>
        </authorList>
    </citation>
    <scope>NUCLEOTIDE SEQUENCE [LARGE SCALE GENOMIC DNA]</scope>
    <source>
        <strain evidence="5">Uno16</strain>
    </source>
</reference>
<name>A0A402BHQ4_9CHLR</name>
<gene>
    <name evidence="4" type="ORF">KDA_63790</name>
</gene>
<dbReference type="InterPro" id="IPR016181">
    <property type="entry name" value="Acyl_CoA_acyltransferase"/>
</dbReference>
<evidence type="ECO:0000256" key="1">
    <source>
        <dbReference type="ARBA" id="ARBA00022679"/>
    </source>
</evidence>
<dbReference type="InterPro" id="IPR050680">
    <property type="entry name" value="YpeA/RimI_acetyltransf"/>
</dbReference>
<sequence length="158" mass="18226">MGYIIRQIEADDYAPIIQVVDAWWDNRPMASMLPKLFFIHFQKSSFIVEDNGERIGFLVGFRSQTYPHQAYIHFVGVDPRFRKKGIGRLLYLRFFTQMREWGCTEVHSVTAPTNDRSIAFHQSMGFTVEPGDSETNGLPVTTNYDGRGGTRVLFRKVL</sequence>
<dbReference type="SUPFAM" id="SSF55729">
    <property type="entry name" value="Acyl-CoA N-acyltransferases (Nat)"/>
    <property type="match status" value="1"/>
</dbReference>
<dbReference type="PROSITE" id="PS51186">
    <property type="entry name" value="GNAT"/>
    <property type="match status" value="1"/>
</dbReference>
<protein>
    <submittedName>
        <fullName evidence="4">N-acetyltransferase</fullName>
    </submittedName>
</protein>
<keyword evidence="5" id="KW-1185">Reference proteome</keyword>
<accession>A0A402BHQ4</accession>
<proteinExistence type="predicted"/>
<dbReference type="InterPro" id="IPR017255">
    <property type="entry name" value="AcTrfase_GNAT_prd"/>
</dbReference>
<dbReference type="PIRSF" id="PIRSF037663">
    <property type="entry name" value="Acetyltransf_GNAT_prd"/>
    <property type="match status" value="1"/>
</dbReference>
<dbReference type="AlphaFoldDB" id="A0A402BHQ4"/>
<evidence type="ECO:0000256" key="2">
    <source>
        <dbReference type="ARBA" id="ARBA00023315"/>
    </source>
</evidence>
<dbReference type="PANTHER" id="PTHR43420:SF47">
    <property type="entry name" value="N-ACETYLTRANSFERASE DOMAIN-CONTAINING PROTEIN"/>
    <property type="match status" value="1"/>
</dbReference>
<evidence type="ECO:0000259" key="3">
    <source>
        <dbReference type="PROSITE" id="PS51186"/>
    </source>
</evidence>
<dbReference type="Pfam" id="PF00583">
    <property type="entry name" value="Acetyltransf_1"/>
    <property type="match status" value="1"/>
</dbReference>
<evidence type="ECO:0000313" key="5">
    <source>
        <dbReference type="Proteomes" id="UP000287171"/>
    </source>
</evidence>
<dbReference type="GO" id="GO:0016747">
    <property type="term" value="F:acyltransferase activity, transferring groups other than amino-acyl groups"/>
    <property type="evidence" value="ECO:0007669"/>
    <property type="project" value="InterPro"/>
</dbReference>
<keyword evidence="2" id="KW-0012">Acyltransferase</keyword>
<feature type="domain" description="N-acetyltransferase" evidence="3">
    <location>
        <begin position="3"/>
        <end position="145"/>
    </location>
</feature>
<dbReference type="Gene3D" id="3.40.630.30">
    <property type="match status" value="1"/>
</dbReference>
<dbReference type="OrthoDB" id="8593648at2"/>
<keyword evidence="1 4" id="KW-0808">Transferase</keyword>
<organism evidence="4 5">
    <name type="scientific">Dictyobacter alpinus</name>
    <dbReference type="NCBI Taxonomy" id="2014873"/>
    <lineage>
        <taxon>Bacteria</taxon>
        <taxon>Bacillati</taxon>
        <taxon>Chloroflexota</taxon>
        <taxon>Ktedonobacteria</taxon>
        <taxon>Ktedonobacterales</taxon>
        <taxon>Dictyobacteraceae</taxon>
        <taxon>Dictyobacter</taxon>
    </lineage>
</organism>
<dbReference type="PANTHER" id="PTHR43420">
    <property type="entry name" value="ACETYLTRANSFERASE"/>
    <property type="match status" value="1"/>
</dbReference>
<dbReference type="Proteomes" id="UP000287171">
    <property type="component" value="Unassembled WGS sequence"/>
</dbReference>
<evidence type="ECO:0000313" key="4">
    <source>
        <dbReference type="EMBL" id="GCE30895.1"/>
    </source>
</evidence>
<dbReference type="InterPro" id="IPR000182">
    <property type="entry name" value="GNAT_dom"/>
</dbReference>
<dbReference type="EMBL" id="BIFT01000002">
    <property type="protein sequence ID" value="GCE30895.1"/>
    <property type="molecule type" value="Genomic_DNA"/>
</dbReference>
<dbReference type="RefSeq" id="WP_126630929.1">
    <property type="nucleotide sequence ID" value="NZ_BIFT01000002.1"/>
</dbReference>
<dbReference type="CDD" id="cd04301">
    <property type="entry name" value="NAT_SF"/>
    <property type="match status" value="1"/>
</dbReference>
<comment type="caution">
    <text evidence="4">The sequence shown here is derived from an EMBL/GenBank/DDBJ whole genome shotgun (WGS) entry which is preliminary data.</text>
</comment>